<dbReference type="RefSeq" id="WP_009036004.1">
    <property type="nucleotide sequence ID" value="NZ_ALWO02000035.1"/>
</dbReference>
<dbReference type="CDD" id="cd00761">
    <property type="entry name" value="Glyco_tranf_GTA_type"/>
    <property type="match status" value="1"/>
</dbReference>
<dbReference type="SUPFAM" id="SSF53448">
    <property type="entry name" value="Nucleotide-diphospho-sugar transferases"/>
    <property type="match status" value="1"/>
</dbReference>
<dbReference type="STRING" id="1189612.A33Q_2495"/>
<organism evidence="2 3">
    <name type="scientific">Indibacter alkaliphilus (strain CCUG 57479 / KCTC 22604 / LW1)</name>
    <dbReference type="NCBI Taxonomy" id="1189612"/>
    <lineage>
        <taxon>Bacteria</taxon>
        <taxon>Pseudomonadati</taxon>
        <taxon>Bacteroidota</taxon>
        <taxon>Cytophagia</taxon>
        <taxon>Cytophagales</taxon>
        <taxon>Cyclobacteriaceae</taxon>
    </lineage>
</organism>
<protein>
    <submittedName>
        <fullName evidence="2">Glycosyl transferase, group 2 family protein</fullName>
    </submittedName>
</protein>
<dbReference type="eggNOG" id="COG1216">
    <property type="taxonomic scope" value="Bacteria"/>
</dbReference>
<comment type="caution">
    <text evidence="2">The sequence shown here is derived from an EMBL/GenBank/DDBJ whole genome shotgun (WGS) entry which is preliminary data.</text>
</comment>
<evidence type="ECO:0000313" key="2">
    <source>
        <dbReference type="EMBL" id="EOZ96374.1"/>
    </source>
</evidence>
<dbReference type="PANTHER" id="PTHR22916:SF3">
    <property type="entry name" value="UDP-GLCNAC:BETAGAL BETA-1,3-N-ACETYLGLUCOSAMINYLTRANSFERASE-LIKE PROTEIN 1"/>
    <property type="match status" value="1"/>
</dbReference>
<reference evidence="2 3" key="1">
    <citation type="journal article" date="2013" name="Genome Announc.">
        <title>Draft Genome Sequence of Indibacter alkaliphilus Strain LW1T, Isolated from Lonar Lake, a Haloalkaline Lake in the Buldana District of Maharashtra, India.</title>
        <authorList>
            <person name="Singh A."/>
            <person name="Kumar Jangir P."/>
            <person name="Sharma R."/>
            <person name="Singh A."/>
            <person name="Kumar Pinnaka A."/>
            <person name="Shivaji S."/>
        </authorList>
    </citation>
    <scope>NUCLEOTIDE SEQUENCE [LARGE SCALE GENOMIC DNA]</scope>
    <source>
        <strain evidence="3">CCUG 57479 / KCTC 22604 / LW1</strain>
    </source>
</reference>
<feature type="domain" description="Glycosyltransferase 2-like" evidence="1">
    <location>
        <begin position="11"/>
        <end position="132"/>
    </location>
</feature>
<evidence type="ECO:0000313" key="3">
    <source>
        <dbReference type="Proteomes" id="UP000006073"/>
    </source>
</evidence>
<keyword evidence="3" id="KW-1185">Reference proteome</keyword>
<sequence length="345" mass="40508">MKLDRIPGLVSVVMPVYNGEKYIRESIKSVLDQTYGNFELLVINDGSSDSSMEIVREFEDPRIILLENDQNMGVSYTRNLGLDLSKGEFLAWIDCDDLIDKRRIEIQYEFMRENPQIGICGTYLERFNEGNSTLSTVFLEPELIKAGLIFKPAVLNATSMYRLSLIDRAGLRFNPKLAISEDFNFYVDACFHFPIVNLPKKLYFYRASETSIMKKYDEKKDEKFQFHKVVYTKWFEKLQIPLSEKNFQIHDKIGSTELYNNFEELKCAFNWLKYLKIQNDKLQVVDENALNKVLGSMLYFICKKSSQIGLPVFLFFLRSKMNFSKAEEESWVKLFIRCLIKYDKF</sequence>
<proteinExistence type="predicted"/>
<dbReference type="OrthoDB" id="6307329at2"/>
<keyword evidence="2" id="KW-0808">Transferase</keyword>
<dbReference type="Gene3D" id="3.90.550.10">
    <property type="entry name" value="Spore Coat Polysaccharide Biosynthesis Protein SpsA, Chain A"/>
    <property type="match status" value="1"/>
</dbReference>
<dbReference type="InterPro" id="IPR029044">
    <property type="entry name" value="Nucleotide-diphossugar_trans"/>
</dbReference>
<dbReference type="PANTHER" id="PTHR22916">
    <property type="entry name" value="GLYCOSYLTRANSFERASE"/>
    <property type="match status" value="1"/>
</dbReference>
<evidence type="ECO:0000259" key="1">
    <source>
        <dbReference type="Pfam" id="PF00535"/>
    </source>
</evidence>
<name>S2DBQ9_INDAL</name>
<dbReference type="Proteomes" id="UP000006073">
    <property type="component" value="Unassembled WGS sequence"/>
</dbReference>
<dbReference type="GO" id="GO:0016758">
    <property type="term" value="F:hexosyltransferase activity"/>
    <property type="evidence" value="ECO:0007669"/>
    <property type="project" value="UniProtKB-ARBA"/>
</dbReference>
<dbReference type="EMBL" id="ALWO02000035">
    <property type="protein sequence ID" value="EOZ96374.1"/>
    <property type="molecule type" value="Genomic_DNA"/>
</dbReference>
<accession>S2DBQ9</accession>
<dbReference type="AlphaFoldDB" id="S2DBQ9"/>
<gene>
    <name evidence="2" type="ORF">A33Q_2495</name>
</gene>
<dbReference type="InterPro" id="IPR001173">
    <property type="entry name" value="Glyco_trans_2-like"/>
</dbReference>
<dbReference type="Pfam" id="PF00535">
    <property type="entry name" value="Glycos_transf_2"/>
    <property type="match status" value="1"/>
</dbReference>